<gene>
    <name evidence="2" type="ORF">BHAMNSH16_14090</name>
</gene>
<reference evidence="2 3" key="1">
    <citation type="submission" date="2017-02" db="EMBL/GenBank/DDBJ databases">
        <title>Complete genome sequence of Brachyspira hampsonii genomovar I strain NSH-16 (ATCC BAA-2463).</title>
        <authorList>
            <person name="Mirajkar N.S."/>
            <person name="Gebhart C.J."/>
        </authorList>
    </citation>
    <scope>NUCLEOTIDE SEQUENCE [LARGE SCALE GENOMIC DNA]</scope>
    <source>
        <strain evidence="2 3">NSH-16</strain>
    </source>
</reference>
<evidence type="ECO:0000313" key="2">
    <source>
        <dbReference type="EMBL" id="ASJ22711.1"/>
    </source>
</evidence>
<evidence type="ECO:0000313" key="3">
    <source>
        <dbReference type="Proteomes" id="UP000264880"/>
    </source>
</evidence>
<keyword evidence="3" id="KW-1185">Reference proteome</keyword>
<sequence length="195" mass="22305">MKNRIKVILLIFIILAISISCSQKSATDPRQEAAEEISDKESVSGVEIANGFNGTVYYGNQSFTGEITQAKIEELWKNMVKNKTIYATSAYTTITGEFKEDANYYEEKWENGTSARTVFKRCMVCKYNGKNYIAGVYWDNKTGVGMLIRYRLIIVDEEGIEQAWYGGGSDENVIPNENTSDWVKYWWPFGYLKLQ</sequence>
<dbReference type="EMBL" id="CP019914">
    <property type="protein sequence ID" value="ASJ22711.1"/>
    <property type="molecule type" value="Genomic_DNA"/>
</dbReference>
<organism evidence="2 3">
    <name type="scientific">Brachyspira hampsonii</name>
    <dbReference type="NCBI Taxonomy" id="1287055"/>
    <lineage>
        <taxon>Bacteria</taxon>
        <taxon>Pseudomonadati</taxon>
        <taxon>Spirochaetota</taxon>
        <taxon>Spirochaetia</taxon>
        <taxon>Brachyspirales</taxon>
        <taxon>Brachyspiraceae</taxon>
        <taxon>Brachyspira</taxon>
    </lineage>
</organism>
<dbReference type="PROSITE" id="PS51257">
    <property type="entry name" value="PROKAR_LIPOPROTEIN"/>
    <property type="match status" value="1"/>
</dbReference>
<dbReference type="KEGG" id="bhp:BHAMNSH16_14090"/>
<protein>
    <submittedName>
        <fullName evidence="2">Uncharacterized protein</fullName>
    </submittedName>
</protein>
<evidence type="ECO:0000256" key="1">
    <source>
        <dbReference type="SAM" id="SignalP"/>
    </source>
</evidence>
<accession>A0AAC9TVD0</accession>
<feature type="chain" id="PRO_5042157800" evidence="1">
    <location>
        <begin position="26"/>
        <end position="195"/>
    </location>
</feature>
<name>A0AAC9TVD0_9SPIR</name>
<dbReference type="AlphaFoldDB" id="A0AAC9TVD0"/>
<keyword evidence="1" id="KW-0732">Signal</keyword>
<dbReference type="Proteomes" id="UP000264880">
    <property type="component" value="Chromosome"/>
</dbReference>
<dbReference type="RefSeq" id="WP_008731369.1">
    <property type="nucleotide sequence ID" value="NZ_CP019914.1"/>
</dbReference>
<feature type="signal peptide" evidence="1">
    <location>
        <begin position="1"/>
        <end position="25"/>
    </location>
</feature>
<proteinExistence type="predicted"/>